<dbReference type="Proteomes" id="UP000649617">
    <property type="component" value="Unassembled WGS sequence"/>
</dbReference>
<sequence>CRVAVHWHHAAAATMMRSWRTPRGGQSERCRLWLRRLPLAVLAIGGGTMSGTQCEVAPLPTGRWRLDKARSESMRPYFAGLGLPGFVARIIDHVPVDLHIRVEEKILTVVDKTLFGENSTTIELGGLEVEKETRNKRKKFMLSAFEETSEGLPELTVKCRLFQRGDGWHSLQSFTLLQEGSLRERYILQRPGESDIVVTRVFRSLDARPEQKESALSSPRSSGNSIRLLGGVGLLAGFLATALCVQ</sequence>
<feature type="non-terminal residue" evidence="1">
    <location>
        <position position="246"/>
    </location>
</feature>
<dbReference type="EMBL" id="CAJNIZ010010169">
    <property type="protein sequence ID" value="CAE7295526.1"/>
    <property type="molecule type" value="Genomic_DNA"/>
</dbReference>
<reference evidence="1" key="1">
    <citation type="submission" date="2021-02" db="EMBL/GenBank/DDBJ databases">
        <authorList>
            <person name="Dougan E. K."/>
            <person name="Rhodes N."/>
            <person name="Thang M."/>
            <person name="Chan C."/>
        </authorList>
    </citation>
    <scope>NUCLEOTIDE SEQUENCE</scope>
</reference>
<evidence type="ECO:0000313" key="1">
    <source>
        <dbReference type="EMBL" id="CAE7295526.1"/>
    </source>
</evidence>
<proteinExistence type="predicted"/>
<dbReference type="OrthoDB" id="434070at2759"/>
<gene>
    <name evidence="1" type="primary">NNT</name>
    <name evidence="1" type="ORF">SPIL2461_LOCUS6654</name>
</gene>
<comment type="caution">
    <text evidence="1">The sequence shown here is derived from an EMBL/GenBank/DDBJ whole genome shotgun (WGS) entry which is preliminary data.</text>
</comment>
<protein>
    <submittedName>
        <fullName evidence="1">NNT protein</fullName>
    </submittedName>
</protein>
<accession>A0A812NJK8</accession>
<organism evidence="1 2">
    <name type="scientific">Symbiodinium pilosum</name>
    <name type="common">Dinoflagellate</name>
    <dbReference type="NCBI Taxonomy" id="2952"/>
    <lineage>
        <taxon>Eukaryota</taxon>
        <taxon>Sar</taxon>
        <taxon>Alveolata</taxon>
        <taxon>Dinophyceae</taxon>
        <taxon>Suessiales</taxon>
        <taxon>Symbiodiniaceae</taxon>
        <taxon>Symbiodinium</taxon>
    </lineage>
</organism>
<dbReference type="AlphaFoldDB" id="A0A812NJK8"/>
<name>A0A812NJK8_SYMPI</name>
<dbReference type="InterPro" id="IPR012674">
    <property type="entry name" value="Calycin"/>
</dbReference>
<keyword evidence="2" id="KW-1185">Reference proteome</keyword>
<dbReference type="Gene3D" id="2.40.128.20">
    <property type="match status" value="1"/>
</dbReference>
<evidence type="ECO:0000313" key="2">
    <source>
        <dbReference type="Proteomes" id="UP000649617"/>
    </source>
</evidence>